<organism evidence="1 2">
    <name type="scientific">Daphnia pulex</name>
    <name type="common">Water flea</name>
    <dbReference type="NCBI Taxonomy" id="6669"/>
    <lineage>
        <taxon>Eukaryota</taxon>
        <taxon>Metazoa</taxon>
        <taxon>Ecdysozoa</taxon>
        <taxon>Arthropoda</taxon>
        <taxon>Crustacea</taxon>
        <taxon>Branchiopoda</taxon>
        <taxon>Diplostraca</taxon>
        <taxon>Cladocera</taxon>
        <taxon>Anomopoda</taxon>
        <taxon>Daphniidae</taxon>
        <taxon>Daphnia</taxon>
    </lineage>
</organism>
<evidence type="ECO:0000313" key="1">
    <source>
        <dbReference type="EMBL" id="EFX60258.1"/>
    </source>
</evidence>
<protein>
    <submittedName>
        <fullName evidence="1">Uncharacterized protein</fullName>
    </submittedName>
</protein>
<dbReference type="AlphaFoldDB" id="E9I6X2"/>
<dbReference type="KEGG" id="dpx:DAPPUDRAFT_278394"/>
<dbReference type="EMBL" id="GL736766">
    <property type="protein sequence ID" value="EFX60258.1"/>
    <property type="molecule type" value="Genomic_DNA"/>
</dbReference>
<reference evidence="1 2" key="1">
    <citation type="journal article" date="2011" name="Science">
        <title>The ecoresponsive genome of Daphnia pulex.</title>
        <authorList>
            <person name="Colbourne J.K."/>
            <person name="Pfrender M.E."/>
            <person name="Gilbert D."/>
            <person name="Thomas W.K."/>
            <person name="Tucker A."/>
            <person name="Oakley T.H."/>
            <person name="Tokishita S."/>
            <person name="Aerts A."/>
            <person name="Arnold G.J."/>
            <person name="Basu M.K."/>
            <person name="Bauer D.J."/>
            <person name="Caceres C.E."/>
            <person name="Carmel L."/>
            <person name="Casola C."/>
            <person name="Choi J.H."/>
            <person name="Detter J.C."/>
            <person name="Dong Q."/>
            <person name="Dusheyko S."/>
            <person name="Eads B.D."/>
            <person name="Frohlich T."/>
            <person name="Geiler-Samerotte K.A."/>
            <person name="Gerlach D."/>
            <person name="Hatcher P."/>
            <person name="Jogdeo S."/>
            <person name="Krijgsveld J."/>
            <person name="Kriventseva E.V."/>
            <person name="Kultz D."/>
            <person name="Laforsch C."/>
            <person name="Lindquist E."/>
            <person name="Lopez J."/>
            <person name="Manak J.R."/>
            <person name="Muller J."/>
            <person name="Pangilinan J."/>
            <person name="Patwardhan R.P."/>
            <person name="Pitluck S."/>
            <person name="Pritham E.J."/>
            <person name="Rechtsteiner A."/>
            <person name="Rho M."/>
            <person name="Rogozin I.B."/>
            <person name="Sakarya O."/>
            <person name="Salamov A."/>
            <person name="Schaack S."/>
            <person name="Shapiro H."/>
            <person name="Shiga Y."/>
            <person name="Skalitzky C."/>
            <person name="Smith Z."/>
            <person name="Souvorov A."/>
            <person name="Sung W."/>
            <person name="Tang Z."/>
            <person name="Tsuchiya D."/>
            <person name="Tu H."/>
            <person name="Vos H."/>
            <person name="Wang M."/>
            <person name="Wolf Y.I."/>
            <person name="Yamagata H."/>
            <person name="Yamada T."/>
            <person name="Ye Y."/>
            <person name="Shaw J.R."/>
            <person name="Andrews J."/>
            <person name="Crease T.J."/>
            <person name="Tang H."/>
            <person name="Lucas S.M."/>
            <person name="Robertson H.M."/>
            <person name="Bork P."/>
            <person name="Koonin E.V."/>
            <person name="Zdobnov E.M."/>
            <person name="Grigoriev I.V."/>
            <person name="Lynch M."/>
            <person name="Boore J.L."/>
        </authorList>
    </citation>
    <scope>NUCLEOTIDE SEQUENCE [LARGE SCALE GENOMIC DNA]</scope>
</reference>
<keyword evidence="2" id="KW-1185">Reference proteome</keyword>
<dbReference type="InParanoid" id="E9I6X2"/>
<sequence length="87" mass="10505">MSGNVNTEQFYRIIRVLDRSHDPRIRVAALKRLYRHYVRISRLPLSPESLDIFRDMGEKLVDVLQDELEMNHEYCRAIQVLRHDIRQ</sequence>
<proteinExistence type="predicted"/>
<feature type="non-terminal residue" evidence="1">
    <location>
        <position position="1"/>
    </location>
</feature>
<gene>
    <name evidence="1" type="ORF">DAPPUDRAFT_278394</name>
</gene>
<accession>E9I6X2</accession>
<evidence type="ECO:0000313" key="2">
    <source>
        <dbReference type="Proteomes" id="UP000000305"/>
    </source>
</evidence>
<dbReference type="Proteomes" id="UP000000305">
    <property type="component" value="Unassembled WGS sequence"/>
</dbReference>
<name>E9I6X2_DAPPU</name>
<dbReference type="HOGENOM" id="CLU_2489675_0_0_1"/>